<dbReference type="VEuPathDB" id="FungiDB:ACJ73_05419"/>
<feature type="domain" description="HORMA" evidence="7">
    <location>
        <begin position="50"/>
        <end position="307"/>
    </location>
</feature>
<dbReference type="AlphaFoldDB" id="A0A1J9R5E4"/>
<evidence type="ECO:0000313" key="9">
    <source>
        <dbReference type="Proteomes" id="UP000242791"/>
    </source>
</evidence>
<dbReference type="Proteomes" id="UP000242791">
    <property type="component" value="Unassembled WGS sequence"/>
</dbReference>
<dbReference type="PANTHER" id="PTHR48225:SF7">
    <property type="entry name" value="MEIOSIS-SPECIFIC PROTEIN HOP1"/>
    <property type="match status" value="1"/>
</dbReference>
<dbReference type="GO" id="GO:0007130">
    <property type="term" value="P:synaptonemal complex assembly"/>
    <property type="evidence" value="ECO:0007669"/>
    <property type="project" value="TreeGrafter"/>
</dbReference>
<dbReference type="InterPro" id="IPR013083">
    <property type="entry name" value="Znf_RING/FYVE/PHD"/>
</dbReference>
<evidence type="ECO:0000256" key="5">
    <source>
        <dbReference type="ARBA" id="ARBA00023254"/>
    </source>
</evidence>
<dbReference type="Pfam" id="PF20826">
    <property type="entry name" value="PHD_5"/>
    <property type="match status" value="1"/>
</dbReference>
<dbReference type="Pfam" id="PF02301">
    <property type="entry name" value="HORMA"/>
    <property type="match status" value="1"/>
</dbReference>
<sequence>MARIIFTGAVQQATGTEVASRTPGMSTTPAMQASAQKQQQQQQAQGVKQDQSLALVQIMLHASFGTLFYLREFLPLDCFDERDLMKLSKPNSYVSYANFIEGGPITSNNHINRNIHERRAQPLKIIVRGKNPKADKLLDLLEHGIFDAIEKNFLEALQMTVFVDKTKFSHVLESYTFTFKYVHAAAGGGGCKQKDSGDDVGKRLASVSLESTGCTVDMKTVKTARHGLEMIVRRLITLSAFLPTLPNERYMELHLFYTDGSPPEYEPPGFKAAEHNDLLFAQNELWSRETQSCGAMETGIHSVGLKISSLKWSGTDYPSSEYVPEIPADIGYSNRVCRDEDIGISEVDVAVRDLGLSTQGSSQVSTQTRQDEAFKRDLQKMIPPATSTPDSDFIPTQRNPDSLQIATAKPQLSQVKLSQLGARSQMFSSETSLYYDQNKEHSSHINPDVVRCECGSNSANRDMLQCAFCKTRQHLTCYGFISGQDPAIPETHACYKCLLEPHEMHLVQDMRTLVMLRRALRVIIEEGYPNRVRDFAQKLNCNGQTIVQITDMLRKLGFLLATPGSKSKGFLEKGLPKFTLSTETAVKQRLRNEIFNPLAKITHHYNLPDNPNRRVVQRARSVEPSSGVSSDVLSVEDITPDSPGYEERHRKSKIGGTANATGEVPTPEVNEIRNAWKALGSSLDLVKPAQTETQTQTQMQAQARKRKPNRSIMGDEASVGFGSGYRGDRHACQGFTGRQKQSHPAGWVDGFDDDDDDDGEGIMAGGSDGENDTTHHRKRVRLSKIGSPISIFGPSSESGMRSGSEADGESGSRSASGSV</sequence>
<dbReference type="EMBL" id="LGTZ01000845">
    <property type="protein sequence ID" value="OJD23228.1"/>
    <property type="molecule type" value="Genomic_DNA"/>
</dbReference>
<keyword evidence="3" id="KW-0158">Chromosome</keyword>
<keyword evidence="9" id="KW-1185">Reference proteome</keyword>
<feature type="region of interest" description="Disordered" evidence="6">
    <location>
        <begin position="622"/>
        <end position="665"/>
    </location>
</feature>
<evidence type="ECO:0000256" key="1">
    <source>
        <dbReference type="ARBA" id="ARBA00004123"/>
    </source>
</evidence>
<dbReference type="Gene3D" id="3.30.900.10">
    <property type="entry name" value="HORMA domain"/>
    <property type="match status" value="1"/>
</dbReference>
<accession>A0A1J9R5E4</accession>
<dbReference type="Gene3D" id="3.30.40.10">
    <property type="entry name" value="Zinc/RING finger domain, C3HC4 (zinc finger)"/>
    <property type="match status" value="1"/>
</dbReference>
<dbReference type="PROSITE" id="PS50815">
    <property type="entry name" value="HORMA"/>
    <property type="match status" value="1"/>
</dbReference>
<keyword evidence="5" id="KW-0469">Meiosis</keyword>
<dbReference type="PANTHER" id="PTHR48225">
    <property type="entry name" value="HORMA DOMAIN-CONTAINING PROTEIN 1"/>
    <property type="match status" value="1"/>
</dbReference>
<dbReference type="SUPFAM" id="SSF57903">
    <property type="entry name" value="FYVE/PHD zinc finger"/>
    <property type="match status" value="1"/>
</dbReference>
<dbReference type="GO" id="GO:0005634">
    <property type="term" value="C:nucleus"/>
    <property type="evidence" value="ECO:0007669"/>
    <property type="project" value="UniProtKB-SubCell"/>
</dbReference>
<comment type="subcellular location">
    <subcellularLocation>
        <location evidence="2">Chromosome</location>
    </subcellularLocation>
    <subcellularLocation>
        <location evidence="1">Nucleus</location>
    </subcellularLocation>
</comment>
<proteinExistence type="predicted"/>
<evidence type="ECO:0000313" key="8">
    <source>
        <dbReference type="EMBL" id="OJD23228.1"/>
    </source>
</evidence>
<dbReference type="InterPro" id="IPR003511">
    <property type="entry name" value="HORMA_dom"/>
</dbReference>
<evidence type="ECO:0000259" key="7">
    <source>
        <dbReference type="PROSITE" id="PS50815"/>
    </source>
</evidence>
<dbReference type="InterPro" id="IPR036570">
    <property type="entry name" value="HORMA_dom_sf"/>
</dbReference>
<dbReference type="GO" id="GO:0005694">
    <property type="term" value="C:chromosome"/>
    <property type="evidence" value="ECO:0007669"/>
    <property type="project" value="UniProtKB-SubCell"/>
</dbReference>
<keyword evidence="4" id="KW-0539">Nucleus</keyword>
<feature type="compositionally biased region" description="Acidic residues" evidence="6">
    <location>
        <begin position="750"/>
        <end position="760"/>
    </location>
</feature>
<dbReference type="InterPro" id="IPR051294">
    <property type="entry name" value="HORMA_MeioticProgression"/>
</dbReference>
<evidence type="ECO:0000256" key="2">
    <source>
        <dbReference type="ARBA" id="ARBA00004286"/>
    </source>
</evidence>
<gene>
    <name evidence="8" type="ORF">ACJ73_05419</name>
</gene>
<comment type="caution">
    <text evidence="8">The sequence shown here is derived from an EMBL/GenBank/DDBJ whole genome shotgun (WGS) entry which is preliminary data.</text>
</comment>
<organism evidence="8 9">
    <name type="scientific">Blastomyces percursus</name>
    <dbReference type="NCBI Taxonomy" id="1658174"/>
    <lineage>
        <taxon>Eukaryota</taxon>
        <taxon>Fungi</taxon>
        <taxon>Dikarya</taxon>
        <taxon>Ascomycota</taxon>
        <taxon>Pezizomycotina</taxon>
        <taxon>Eurotiomycetes</taxon>
        <taxon>Eurotiomycetidae</taxon>
        <taxon>Onygenales</taxon>
        <taxon>Ajellomycetaceae</taxon>
        <taxon>Blastomyces</taxon>
    </lineage>
</organism>
<dbReference type="InterPro" id="IPR011011">
    <property type="entry name" value="Znf_FYVE_PHD"/>
</dbReference>
<feature type="compositionally biased region" description="Low complexity" evidence="6">
    <location>
        <begin position="783"/>
        <end position="799"/>
    </location>
</feature>
<protein>
    <recommendedName>
        <fullName evidence="7">HORMA domain-containing protein</fullName>
    </recommendedName>
</protein>
<dbReference type="STRING" id="1658174.A0A1J9R5E4"/>
<feature type="region of interest" description="Disordered" evidence="6">
    <location>
        <begin position="690"/>
        <end position="721"/>
    </location>
</feature>
<feature type="compositionally biased region" description="Low complexity" evidence="6">
    <location>
        <begin position="690"/>
        <end position="702"/>
    </location>
</feature>
<evidence type="ECO:0000256" key="6">
    <source>
        <dbReference type="SAM" id="MobiDB-lite"/>
    </source>
</evidence>
<feature type="compositionally biased region" description="Polar residues" evidence="6">
    <location>
        <begin position="623"/>
        <end position="632"/>
    </location>
</feature>
<dbReference type="OrthoDB" id="1928087at2759"/>
<feature type="region of interest" description="Disordered" evidence="6">
    <location>
        <begin position="736"/>
        <end position="819"/>
    </location>
</feature>
<name>A0A1J9R5E4_9EURO</name>
<reference evidence="8 9" key="1">
    <citation type="submission" date="2015-08" db="EMBL/GenBank/DDBJ databases">
        <title>Emmonsia species relationships and genome sequence.</title>
        <authorList>
            <person name="Cuomo C.A."/>
            <person name="Schwartz I.S."/>
            <person name="Kenyon C."/>
            <person name="De Hoog G.S."/>
            <person name="Govender N.P."/>
            <person name="Botha A."/>
            <person name="Moreno L."/>
            <person name="De Vries M."/>
            <person name="Munoz J.F."/>
            <person name="Stielow J.B."/>
        </authorList>
    </citation>
    <scope>NUCLEOTIDE SEQUENCE [LARGE SCALE GENOMIC DNA]</scope>
    <source>
        <strain evidence="8 9">EI222</strain>
    </source>
</reference>
<evidence type="ECO:0000256" key="3">
    <source>
        <dbReference type="ARBA" id="ARBA00022454"/>
    </source>
</evidence>
<evidence type="ECO:0000256" key="4">
    <source>
        <dbReference type="ARBA" id="ARBA00023242"/>
    </source>
</evidence>
<dbReference type="SUPFAM" id="SSF56019">
    <property type="entry name" value="The spindle assembly checkpoint protein mad2"/>
    <property type="match status" value="1"/>
</dbReference>
<dbReference type="GO" id="GO:0051598">
    <property type="term" value="P:meiotic recombination checkpoint signaling"/>
    <property type="evidence" value="ECO:0007669"/>
    <property type="project" value="TreeGrafter"/>
</dbReference>